<gene>
    <name evidence="3" type="ORF">HY912_12775</name>
</gene>
<proteinExistence type="predicted"/>
<keyword evidence="1" id="KW-0472">Membrane</keyword>
<organism evidence="3 4">
    <name type="scientific">Desulfomonile tiedjei</name>
    <dbReference type="NCBI Taxonomy" id="2358"/>
    <lineage>
        <taxon>Bacteria</taxon>
        <taxon>Pseudomonadati</taxon>
        <taxon>Thermodesulfobacteriota</taxon>
        <taxon>Desulfomonilia</taxon>
        <taxon>Desulfomonilales</taxon>
        <taxon>Desulfomonilaceae</taxon>
        <taxon>Desulfomonile</taxon>
    </lineage>
</organism>
<name>A0A9D6V5K4_9BACT</name>
<dbReference type="Proteomes" id="UP000807825">
    <property type="component" value="Unassembled WGS sequence"/>
</dbReference>
<evidence type="ECO:0000256" key="2">
    <source>
        <dbReference type="SAM" id="SignalP"/>
    </source>
</evidence>
<reference evidence="3" key="1">
    <citation type="submission" date="2020-07" db="EMBL/GenBank/DDBJ databases">
        <title>Huge and variable diversity of episymbiotic CPR bacteria and DPANN archaea in groundwater ecosystems.</title>
        <authorList>
            <person name="He C.Y."/>
            <person name="Keren R."/>
            <person name="Whittaker M."/>
            <person name="Farag I.F."/>
            <person name="Doudna J."/>
            <person name="Cate J.H.D."/>
            <person name="Banfield J.F."/>
        </authorList>
    </citation>
    <scope>NUCLEOTIDE SEQUENCE</scope>
    <source>
        <strain evidence="3">NC_groundwater_1664_Pr3_B-0.1um_52_9</strain>
    </source>
</reference>
<dbReference type="EMBL" id="JACRDE010000338">
    <property type="protein sequence ID" value="MBI5250361.1"/>
    <property type="molecule type" value="Genomic_DNA"/>
</dbReference>
<sequence length="155" mass="17894">MKTSKISVFLLCLLILIPGSAWGFQSHPAPEGLYAHQMAHIFFLLSMAILAYWLEQNRFTLQRGWRFIQIACILFIVWNLVAFTGHWVEEQIPNASVTGEPDWTQRIDFSSHPLVPLYYALKLDHFVSLPAVIFLFLGIRSLYHESVTRDRGTDE</sequence>
<dbReference type="AlphaFoldDB" id="A0A9D6V5K4"/>
<evidence type="ECO:0000313" key="4">
    <source>
        <dbReference type="Proteomes" id="UP000807825"/>
    </source>
</evidence>
<feature type="transmembrane region" description="Helical" evidence="1">
    <location>
        <begin position="33"/>
        <end position="54"/>
    </location>
</feature>
<comment type="caution">
    <text evidence="3">The sequence shown here is derived from an EMBL/GenBank/DDBJ whole genome shotgun (WGS) entry which is preliminary data.</text>
</comment>
<accession>A0A9D6V5K4</accession>
<keyword evidence="2" id="KW-0732">Signal</keyword>
<keyword evidence="1" id="KW-1133">Transmembrane helix</keyword>
<keyword evidence="1" id="KW-0812">Transmembrane</keyword>
<evidence type="ECO:0000256" key="1">
    <source>
        <dbReference type="SAM" id="Phobius"/>
    </source>
</evidence>
<feature type="transmembrane region" description="Helical" evidence="1">
    <location>
        <begin position="125"/>
        <end position="143"/>
    </location>
</feature>
<feature type="signal peptide" evidence="2">
    <location>
        <begin position="1"/>
        <end position="23"/>
    </location>
</feature>
<feature type="chain" id="PRO_5039593255" evidence="2">
    <location>
        <begin position="24"/>
        <end position="155"/>
    </location>
</feature>
<protein>
    <submittedName>
        <fullName evidence="3">Uncharacterized protein</fullName>
    </submittedName>
</protein>
<feature type="transmembrane region" description="Helical" evidence="1">
    <location>
        <begin position="66"/>
        <end position="88"/>
    </location>
</feature>
<evidence type="ECO:0000313" key="3">
    <source>
        <dbReference type="EMBL" id="MBI5250361.1"/>
    </source>
</evidence>